<evidence type="ECO:0000259" key="1">
    <source>
        <dbReference type="PROSITE" id="PS51433"/>
    </source>
</evidence>
<protein>
    <recommendedName>
        <fullName evidence="1">PNT domain-containing protein</fullName>
    </recommendedName>
</protein>
<organism evidence="2 3">
    <name type="scientific">Nephila pilipes</name>
    <name type="common">Giant wood spider</name>
    <name type="synonym">Nephila maculata</name>
    <dbReference type="NCBI Taxonomy" id="299642"/>
    <lineage>
        <taxon>Eukaryota</taxon>
        <taxon>Metazoa</taxon>
        <taxon>Ecdysozoa</taxon>
        <taxon>Arthropoda</taxon>
        <taxon>Chelicerata</taxon>
        <taxon>Arachnida</taxon>
        <taxon>Araneae</taxon>
        <taxon>Araneomorphae</taxon>
        <taxon>Entelegynae</taxon>
        <taxon>Araneoidea</taxon>
        <taxon>Nephilidae</taxon>
        <taxon>Nephila</taxon>
    </lineage>
</organism>
<dbReference type="AlphaFoldDB" id="A0A8X6P3J9"/>
<dbReference type="SMART" id="SM00251">
    <property type="entry name" value="SAM_PNT"/>
    <property type="match status" value="1"/>
</dbReference>
<dbReference type="EMBL" id="BMAW01064530">
    <property type="protein sequence ID" value="GFT45665.1"/>
    <property type="molecule type" value="Genomic_DNA"/>
</dbReference>
<evidence type="ECO:0000313" key="3">
    <source>
        <dbReference type="Proteomes" id="UP000887013"/>
    </source>
</evidence>
<keyword evidence="3" id="KW-1185">Reference proteome</keyword>
<sequence>MRNRREEFFENCPRKVELDEVSRKRRCRLQKASFSRAGGMQPAAGILQEMPLLVLNRIACEGLRSASPHLENPADDFLTPREVQRKFAVFRFNTTLADKNKQAFIRTLKNMLCPVERGTLPSVAWPDRGLSSLSVLPTPSKIWEKQKYSSLYKIFEDYSKPRHAQKVNNPLLTSRGIDSNETNIPSDPRQWSREDVARWIQHVSTTHNLPTVHLDRFAMNGKALCLMSMDMFVSRVPLGGKLLYKDFQLKLSRALYS</sequence>
<comment type="caution">
    <text evidence="2">The sequence shown here is derived from an EMBL/GenBank/DDBJ whole genome shotgun (WGS) entry which is preliminary data.</text>
</comment>
<name>A0A8X6P3J9_NEPPI</name>
<proteinExistence type="predicted"/>
<accession>A0A8X6P3J9</accession>
<gene>
    <name evidence="2" type="ORF">NPIL_362692</name>
</gene>
<reference evidence="2" key="1">
    <citation type="submission" date="2020-08" db="EMBL/GenBank/DDBJ databases">
        <title>Multicomponent nature underlies the extraordinary mechanical properties of spider dragline silk.</title>
        <authorList>
            <person name="Kono N."/>
            <person name="Nakamura H."/>
            <person name="Mori M."/>
            <person name="Yoshida Y."/>
            <person name="Ohtoshi R."/>
            <person name="Malay A.D."/>
            <person name="Moran D.A.P."/>
            <person name="Tomita M."/>
            <person name="Numata K."/>
            <person name="Arakawa K."/>
        </authorList>
    </citation>
    <scope>NUCLEOTIDE SEQUENCE</scope>
</reference>
<dbReference type="OrthoDB" id="10042983at2759"/>
<evidence type="ECO:0000313" key="2">
    <source>
        <dbReference type="EMBL" id="GFT45665.1"/>
    </source>
</evidence>
<dbReference type="InterPro" id="IPR003118">
    <property type="entry name" value="Pointed_dom"/>
</dbReference>
<dbReference type="InterPro" id="IPR013761">
    <property type="entry name" value="SAM/pointed_sf"/>
</dbReference>
<dbReference type="FunFam" id="1.10.150.50:FF:000061">
    <property type="entry name" value="Ets DNA-binding protein pokkuri"/>
    <property type="match status" value="1"/>
</dbReference>
<dbReference type="Proteomes" id="UP000887013">
    <property type="component" value="Unassembled WGS sequence"/>
</dbReference>
<dbReference type="Pfam" id="PF02198">
    <property type="entry name" value="SAM_PNT"/>
    <property type="match status" value="1"/>
</dbReference>
<dbReference type="SUPFAM" id="SSF47769">
    <property type="entry name" value="SAM/Pointed domain"/>
    <property type="match status" value="1"/>
</dbReference>
<dbReference type="PROSITE" id="PS51433">
    <property type="entry name" value="PNT"/>
    <property type="match status" value="1"/>
</dbReference>
<dbReference type="CDD" id="cd08536">
    <property type="entry name" value="SAM_PNT-Mae"/>
    <property type="match status" value="1"/>
</dbReference>
<feature type="domain" description="PNT" evidence="1">
    <location>
        <begin position="170"/>
        <end position="254"/>
    </location>
</feature>
<dbReference type="Gene3D" id="1.10.150.50">
    <property type="entry name" value="Transcription Factor, Ets-1"/>
    <property type="match status" value="1"/>
</dbReference>
<dbReference type="GO" id="GO:0043565">
    <property type="term" value="F:sequence-specific DNA binding"/>
    <property type="evidence" value="ECO:0007669"/>
    <property type="project" value="InterPro"/>
</dbReference>